<protein>
    <recommendedName>
        <fullName evidence="15">Methyltransferase HEMK2</fullName>
    </recommendedName>
    <alternativeName>
        <fullName evidence="14">HemK methyltransferase family member 2</fullName>
    </alternativeName>
    <alternativeName>
        <fullName evidence="12">Lysine N-methyltransferase 9</fullName>
    </alternativeName>
    <alternativeName>
        <fullName evidence="11">Methylarsonite methyltransferase N6AMT1</fullName>
    </alternativeName>
    <alternativeName>
        <fullName evidence="16">Methyltransferase N6AMT1</fullName>
    </alternativeName>
    <alternativeName>
        <fullName evidence="13">Protein N(5)-glutamine methyltransferase</fullName>
    </alternativeName>
</protein>
<dbReference type="InterPro" id="IPR029063">
    <property type="entry name" value="SAM-dependent_MTases_sf"/>
</dbReference>
<dbReference type="STRING" id="6279.A0A5S6PHX0"/>
<dbReference type="GO" id="GO:0003676">
    <property type="term" value="F:nucleic acid binding"/>
    <property type="evidence" value="ECO:0007669"/>
    <property type="project" value="InterPro"/>
</dbReference>
<dbReference type="WBParaSite" id="Bm2532b.1">
    <property type="protein sequence ID" value="Bm2532b.1"/>
    <property type="gene ID" value="WBGene00222793"/>
</dbReference>
<comment type="catalytic activity">
    <reaction evidence="8">
        <text>methylarsonous acid + S-adenosyl-L-methionine = dimethylarsinate + S-adenosyl-L-homocysteine + 2 H(+)</text>
        <dbReference type="Rhea" id="RHEA:11684"/>
        <dbReference type="ChEBI" id="CHEBI:15378"/>
        <dbReference type="ChEBI" id="CHEBI:16223"/>
        <dbReference type="ChEBI" id="CHEBI:17826"/>
        <dbReference type="ChEBI" id="CHEBI:57856"/>
        <dbReference type="ChEBI" id="CHEBI:59789"/>
    </reaction>
</comment>
<evidence type="ECO:0000313" key="18">
    <source>
        <dbReference type="Proteomes" id="UP000006672"/>
    </source>
</evidence>
<dbReference type="FunFam" id="3.40.50.150:FF:000077">
    <property type="entry name" value="HemK methyltransferase family member 2"/>
    <property type="match status" value="1"/>
</dbReference>
<evidence type="ECO:0000256" key="16">
    <source>
        <dbReference type="ARBA" id="ARBA00093667"/>
    </source>
</evidence>
<evidence type="ECO:0000259" key="17">
    <source>
        <dbReference type="Pfam" id="PF05175"/>
    </source>
</evidence>
<dbReference type="AlphaFoldDB" id="A0A5S6PHX0"/>
<dbReference type="GO" id="GO:0035657">
    <property type="term" value="C:eRF1 methyltransferase complex"/>
    <property type="evidence" value="ECO:0007669"/>
    <property type="project" value="TreeGrafter"/>
</dbReference>
<organism evidence="18 19">
    <name type="scientific">Brugia malayi</name>
    <name type="common">Filarial nematode worm</name>
    <dbReference type="NCBI Taxonomy" id="6279"/>
    <lineage>
        <taxon>Eukaryota</taxon>
        <taxon>Metazoa</taxon>
        <taxon>Ecdysozoa</taxon>
        <taxon>Nematoda</taxon>
        <taxon>Chromadorea</taxon>
        <taxon>Rhabditida</taxon>
        <taxon>Spirurina</taxon>
        <taxon>Spiruromorpha</taxon>
        <taxon>Filarioidea</taxon>
        <taxon>Onchocercidae</taxon>
        <taxon>Brugia</taxon>
    </lineage>
</organism>
<evidence type="ECO:0000256" key="12">
    <source>
        <dbReference type="ARBA" id="ARBA00076540"/>
    </source>
</evidence>
<dbReference type="PANTHER" id="PTHR45875:SF1">
    <property type="entry name" value="METHYLTRANSFERASE N6AMT1"/>
    <property type="match status" value="1"/>
</dbReference>
<comment type="catalytic activity">
    <reaction evidence="7">
        <text>L-lysyl-[histone] + S-adenosyl-L-methionine = N(6)-methyl-L-lysyl-[histone] + S-adenosyl-L-homocysteine + H(+)</text>
        <dbReference type="Rhea" id="RHEA:10024"/>
        <dbReference type="Rhea" id="RHEA-COMP:9845"/>
        <dbReference type="Rhea" id="RHEA-COMP:9846"/>
        <dbReference type="ChEBI" id="CHEBI:15378"/>
        <dbReference type="ChEBI" id="CHEBI:29969"/>
        <dbReference type="ChEBI" id="CHEBI:57856"/>
        <dbReference type="ChEBI" id="CHEBI:59789"/>
        <dbReference type="ChEBI" id="CHEBI:61929"/>
    </reaction>
    <physiologicalReaction direction="left-to-right" evidence="7">
        <dbReference type="Rhea" id="RHEA:10025"/>
    </physiologicalReaction>
</comment>
<keyword evidence="6" id="KW-0539">Nucleus</keyword>
<feature type="domain" description="Methyltransferase small" evidence="17">
    <location>
        <begin position="40"/>
        <end position="182"/>
    </location>
</feature>
<evidence type="ECO:0000256" key="11">
    <source>
        <dbReference type="ARBA" id="ARBA00075330"/>
    </source>
</evidence>
<dbReference type="InterPro" id="IPR002052">
    <property type="entry name" value="DNA_methylase_N6_adenine_CS"/>
</dbReference>
<dbReference type="PROSITE" id="PS00092">
    <property type="entry name" value="N6_MTASE"/>
    <property type="match status" value="1"/>
</dbReference>
<evidence type="ECO:0000256" key="15">
    <source>
        <dbReference type="ARBA" id="ARBA00093624"/>
    </source>
</evidence>
<evidence type="ECO:0000256" key="10">
    <source>
        <dbReference type="ARBA" id="ARBA00062344"/>
    </source>
</evidence>
<dbReference type="InterPro" id="IPR052190">
    <property type="entry name" value="Euk-Arch_PrmC-MTase"/>
</dbReference>
<evidence type="ECO:0000313" key="19">
    <source>
        <dbReference type="WBParaSite" id="Bm2532b.1"/>
    </source>
</evidence>
<evidence type="ECO:0000256" key="1">
    <source>
        <dbReference type="ARBA" id="ARBA00004123"/>
    </source>
</evidence>
<dbReference type="Gene3D" id="3.40.50.150">
    <property type="entry name" value="Vaccinia Virus protein VP39"/>
    <property type="match status" value="1"/>
</dbReference>
<dbReference type="Proteomes" id="UP000006672">
    <property type="component" value="Unassembled WGS sequence"/>
</dbReference>
<dbReference type="FunCoup" id="A0A5S6PHX0">
    <property type="interactions" value="817"/>
</dbReference>
<dbReference type="InParanoid" id="A0A5S6PHX0"/>
<dbReference type="GO" id="GO:0036009">
    <property type="term" value="F:protein-glutamine N-methyltransferase activity"/>
    <property type="evidence" value="ECO:0007669"/>
    <property type="project" value="UniProtKB-ARBA"/>
</dbReference>
<keyword evidence="5" id="KW-0949">S-adenosyl-L-methionine</keyword>
<evidence type="ECO:0000256" key="6">
    <source>
        <dbReference type="ARBA" id="ARBA00023242"/>
    </source>
</evidence>
<evidence type="ECO:0000256" key="8">
    <source>
        <dbReference type="ARBA" id="ARBA00050903"/>
    </source>
</evidence>
<evidence type="ECO:0000256" key="7">
    <source>
        <dbReference type="ARBA" id="ARBA00048619"/>
    </source>
</evidence>
<evidence type="ECO:0000256" key="5">
    <source>
        <dbReference type="ARBA" id="ARBA00022691"/>
    </source>
</evidence>
<reference evidence="19" key="2">
    <citation type="submission" date="2019-12" db="UniProtKB">
        <authorList>
            <consortium name="WormBaseParasite"/>
        </authorList>
    </citation>
    <scope>IDENTIFICATION</scope>
</reference>
<evidence type="ECO:0000256" key="4">
    <source>
        <dbReference type="ARBA" id="ARBA00022679"/>
    </source>
</evidence>
<evidence type="ECO:0000256" key="3">
    <source>
        <dbReference type="ARBA" id="ARBA00022603"/>
    </source>
</evidence>
<reference evidence="18" key="1">
    <citation type="journal article" date="2007" name="Science">
        <title>Draft genome of the filarial nematode parasite Brugia malayi.</title>
        <authorList>
            <person name="Ghedin E."/>
            <person name="Wang S."/>
            <person name="Spiro D."/>
            <person name="Caler E."/>
            <person name="Zhao Q."/>
            <person name="Crabtree J."/>
            <person name="Allen J.E."/>
            <person name="Delcher A.L."/>
            <person name="Guiliano D.B."/>
            <person name="Miranda-Saavedra D."/>
            <person name="Angiuoli S.V."/>
            <person name="Creasy T."/>
            <person name="Amedeo P."/>
            <person name="Haas B."/>
            <person name="El-Sayed N.M."/>
            <person name="Wortman J.R."/>
            <person name="Feldblyum T."/>
            <person name="Tallon L."/>
            <person name="Schatz M."/>
            <person name="Shumway M."/>
            <person name="Koo H."/>
            <person name="Salzberg S.L."/>
            <person name="Schobel S."/>
            <person name="Pertea M."/>
            <person name="Pop M."/>
            <person name="White O."/>
            <person name="Barton G.J."/>
            <person name="Carlow C.K."/>
            <person name="Crawford M.J."/>
            <person name="Daub J."/>
            <person name="Dimmic M.W."/>
            <person name="Estes C.F."/>
            <person name="Foster J.M."/>
            <person name="Ganatra M."/>
            <person name="Gregory W.F."/>
            <person name="Johnson N.M."/>
            <person name="Jin J."/>
            <person name="Komuniecki R."/>
            <person name="Korf I."/>
            <person name="Kumar S."/>
            <person name="Laney S."/>
            <person name="Li B.W."/>
            <person name="Li W."/>
            <person name="Lindblom T.H."/>
            <person name="Lustigman S."/>
            <person name="Ma D."/>
            <person name="Maina C.V."/>
            <person name="Martin D.M."/>
            <person name="McCarter J.P."/>
            <person name="McReynolds L."/>
            <person name="Mitreva M."/>
            <person name="Nutman T.B."/>
            <person name="Parkinson J."/>
            <person name="Peregrin-Alvarez J.M."/>
            <person name="Poole C."/>
            <person name="Ren Q."/>
            <person name="Saunders L."/>
            <person name="Sluder A.E."/>
            <person name="Smith K."/>
            <person name="Stanke M."/>
            <person name="Unnasch T.R."/>
            <person name="Ware J."/>
            <person name="Wei A.D."/>
            <person name="Weil G."/>
            <person name="Williams D.J."/>
            <person name="Zhang Y."/>
            <person name="Williams S.A."/>
            <person name="Fraser-Liggett C."/>
            <person name="Slatko B."/>
            <person name="Blaxter M.L."/>
            <person name="Scott A.L."/>
        </authorList>
    </citation>
    <scope>NUCLEOTIDE SEQUENCE</scope>
    <source>
        <strain evidence="18">FR3</strain>
    </source>
</reference>
<comment type="function">
    <text evidence="9">Methyltransferase that can methylate proteins and, to a lower extent, arsenic. Catalytic subunit of a heterodimer with TRMT112, which monomethylates 'Lys-12' of histone H4 (H4K12me1), a modification present at the promoters of numerous genes encoding cell cycle regulators. Catalytic subunit of a heterodimer with TRMT112, which catalyzes N5-methylation of Glu residue of proteins with a Gly-Gln-Xaa-Xaa-Xaa-Arg motif. Methylates ETF1 on 'Gln-185'; ETF1 needs to be complexed to ERF3 in its GTP-bound form to be efficiently methylated. May also play a role in the modulation of arsenic-induced toxicity by mediating the conversion of monomethylarsonous acid (3+) into the less toxic dimethylarsonic acid. It however only plays a limited role in arsenic metabolism compared with AS3MT.</text>
</comment>
<dbReference type="InterPro" id="IPR007848">
    <property type="entry name" value="Small_mtfrase_dom"/>
</dbReference>
<evidence type="ECO:0000256" key="9">
    <source>
        <dbReference type="ARBA" id="ARBA00053180"/>
    </source>
</evidence>
<dbReference type="PANTHER" id="PTHR45875">
    <property type="entry name" value="METHYLTRANSFERASE N6AMT1"/>
    <property type="match status" value="1"/>
</dbReference>
<name>A0A5S6PHX0_BRUMA</name>
<dbReference type="GO" id="GO:0005634">
    <property type="term" value="C:nucleus"/>
    <property type="evidence" value="ECO:0007669"/>
    <property type="project" value="UniProtKB-SubCell"/>
</dbReference>
<dbReference type="SUPFAM" id="SSF53335">
    <property type="entry name" value="S-adenosyl-L-methionine-dependent methyltransferases"/>
    <property type="match status" value="1"/>
</dbReference>
<keyword evidence="4" id="KW-0808">Transferase</keyword>
<dbReference type="GO" id="GO:0032259">
    <property type="term" value="P:methylation"/>
    <property type="evidence" value="ECO:0007669"/>
    <property type="project" value="UniProtKB-KW"/>
</dbReference>
<proteinExistence type="inferred from homology"/>
<dbReference type="Pfam" id="PF05175">
    <property type="entry name" value="MTS"/>
    <property type="match status" value="1"/>
</dbReference>
<keyword evidence="3" id="KW-0489">Methyltransferase</keyword>
<evidence type="ECO:0000256" key="13">
    <source>
        <dbReference type="ARBA" id="ARBA00080992"/>
    </source>
</evidence>
<comment type="similarity">
    <text evidence="2">Belongs to the eukaryotic/archaeal PrmC-related family.</text>
</comment>
<comment type="subunit">
    <text evidence="10">Heterodimer; heterodimerization with TRMT112 is required for S-adenosyl-L-methionine-binding.</text>
</comment>
<comment type="subcellular location">
    <subcellularLocation>
        <location evidence="1">Nucleus</location>
    </subcellularLocation>
</comment>
<dbReference type="NCBIfam" id="TIGR00537">
    <property type="entry name" value="hemK_rel_arch"/>
    <property type="match status" value="1"/>
</dbReference>
<dbReference type="InterPro" id="IPR004557">
    <property type="entry name" value="PrmC-related"/>
</dbReference>
<keyword evidence="18" id="KW-1185">Reference proteome</keyword>
<accession>A0A5S6PHX0</accession>
<evidence type="ECO:0000256" key="14">
    <source>
        <dbReference type="ARBA" id="ARBA00083337"/>
    </source>
</evidence>
<evidence type="ECO:0000256" key="2">
    <source>
        <dbReference type="ARBA" id="ARBA00006149"/>
    </source>
</evidence>
<sequence>MHPTPLYHITDEQKDSVYEPAEDTFLLLDALEKDREVWALEQLEPNVVVEIGSGSGIISVFCQQLLRVPVLTLVTDMNFKALQCTRATAQLNNVAVEAVQCDLLSALDHRLYGLVDVLLFNPPYVPTEHEATSDSARCWAGGPTGRDAVDRLFAHLSEILAPGGFFYVVALHSNDIVSMLARNQSSFSSKILLERRCGIEHLFVLKFTKSKY</sequence>